<evidence type="ECO:0000256" key="1">
    <source>
        <dbReference type="SAM" id="SignalP"/>
    </source>
</evidence>
<accession>A0A2T7BM09</accession>
<dbReference type="Gene3D" id="3.40.720.10">
    <property type="entry name" value="Alkaline Phosphatase, subunit A"/>
    <property type="match status" value="1"/>
</dbReference>
<dbReference type="SUPFAM" id="SSF53649">
    <property type="entry name" value="Alkaline phosphatase-like"/>
    <property type="match status" value="1"/>
</dbReference>
<dbReference type="Gene3D" id="3.30.1360.180">
    <property type="match status" value="1"/>
</dbReference>
<proteinExistence type="predicted"/>
<sequence>MNRITCLVAGLLASLGALAQDTAQHVVTGRHNSAAQEKKPYVIMISIDGCRYDYLDKYGAVNLQRLSAKGVRAASMQPSFPSLTFPNHYTLVTGLYPSHHGLVDNGFYDRQRNQVYKLNDRKAVQDSSWYHGNPLWVLAEKQQMVSASYFWVGSESNIQDAAPTYSFTYNEKVSIDRRIQQVVEWLQLPEDRRPHLITFYFPEVDHAGHFNGPDADSTRNQVRFVDASIGKMEAAVARLKLPVNFIVVSDHGMIAADTAHRIMTDDFYKGDSLLALPAAQKLMYYGSNKKQLDSLYDFLKGHELHYTVYRKMQTPMRWHYGQDDRYNRIGDVIALADAGYVFGGSKVRYSVIGNHGYDNRTPEMQAIFLAWGPAFKSGLKIPAFANVNVYPLVAHILGLTIPEAIDGRLEVLQPTLRK</sequence>
<keyword evidence="3" id="KW-1185">Reference proteome</keyword>
<dbReference type="CDD" id="cd16018">
    <property type="entry name" value="Enpp"/>
    <property type="match status" value="1"/>
</dbReference>
<feature type="signal peptide" evidence="1">
    <location>
        <begin position="1"/>
        <end position="19"/>
    </location>
</feature>
<organism evidence="2 3">
    <name type="scientific">Chitinophaga parva</name>
    <dbReference type="NCBI Taxonomy" id="2169414"/>
    <lineage>
        <taxon>Bacteria</taxon>
        <taxon>Pseudomonadati</taxon>
        <taxon>Bacteroidota</taxon>
        <taxon>Chitinophagia</taxon>
        <taxon>Chitinophagales</taxon>
        <taxon>Chitinophagaceae</taxon>
        <taxon>Chitinophaga</taxon>
    </lineage>
</organism>
<gene>
    <name evidence="2" type="ORF">DCC81_04325</name>
</gene>
<dbReference type="InterPro" id="IPR002591">
    <property type="entry name" value="Phosphodiest/P_Trfase"/>
</dbReference>
<feature type="chain" id="PRO_5015620287" evidence="1">
    <location>
        <begin position="20"/>
        <end position="418"/>
    </location>
</feature>
<evidence type="ECO:0000313" key="2">
    <source>
        <dbReference type="EMBL" id="PUZ28717.1"/>
    </source>
</evidence>
<dbReference type="PANTHER" id="PTHR10151:SF120">
    <property type="entry name" value="BIS(5'-ADENOSYL)-TRIPHOSPHATASE"/>
    <property type="match status" value="1"/>
</dbReference>
<reference evidence="2 3" key="1">
    <citation type="submission" date="2018-04" db="EMBL/GenBank/DDBJ databases">
        <title>Chitinophaga fuyangensis sp. nov., isolated from soil in a chemical factory.</title>
        <authorList>
            <person name="Chen K."/>
        </authorList>
    </citation>
    <scope>NUCLEOTIDE SEQUENCE [LARGE SCALE GENOMIC DNA]</scope>
    <source>
        <strain evidence="2 3">LY-1</strain>
    </source>
</reference>
<dbReference type="GO" id="GO:0016787">
    <property type="term" value="F:hydrolase activity"/>
    <property type="evidence" value="ECO:0007669"/>
    <property type="project" value="UniProtKB-ARBA"/>
</dbReference>
<dbReference type="Proteomes" id="UP000244450">
    <property type="component" value="Unassembled WGS sequence"/>
</dbReference>
<dbReference type="PANTHER" id="PTHR10151">
    <property type="entry name" value="ECTONUCLEOTIDE PYROPHOSPHATASE/PHOSPHODIESTERASE"/>
    <property type="match status" value="1"/>
</dbReference>
<evidence type="ECO:0000313" key="3">
    <source>
        <dbReference type="Proteomes" id="UP000244450"/>
    </source>
</evidence>
<comment type="caution">
    <text evidence="2">The sequence shown here is derived from an EMBL/GenBank/DDBJ whole genome shotgun (WGS) entry which is preliminary data.</text>
</comment>
<name>A0A2T7BM09_9BACT</name>
<dbReference type="Pfam" id="PF01663">
    <property type="entry name" value="Phosphodiest"/>
    <property type="match status" value="1"/>
</dbReference>
<dbReference type="InterPro" id="IPR017850">
    <property type="entry name" value="Alkaline_phosphatase_core_sf"/>
</dbReference>
<dbReference type="OrthoDB" id="9779418at2"/>
<dbReference type="EMBL" id="QCYK01000001">
    <property type="protein sequence ID" value="PUZ28717.1"/>
    <property type="molecule type" value="Genomic_DNA"/>
</dbReference>
<protein>
    <submittedName>
        <fullName evidence="2">Alkaline phosphatase family protein</fullName>
    </submittedName>
</protein>
<keyword evidence="1" id="KW-0732">Signal</keyword>
<dbReference type="AlphaFoldDB" id="A0A2T7BM09"/>